<keyword evidence="1" id="KW-0472">Membrane</keyword>
<reference evidence="3" key="1">
    <citation type="journal article" date="2019" name="Int. J. Syst. Evol. Microbiol.">
        <title>The Global Catalogue of Microorganisms (GCM) 10K type strain sequencing project: providing services to taxonomists for standard genome sequencing and annotation.</title>
        <authorList>
            <consortium name="The Broad Institute Genomics Platform"/>
            <consortium name="The Broad Institute Genome Sequencing Center for Infectious Disease"/>
            <person name="Wu L."/>
            <person name="Ma J."/>
        </authorList>
    </citation>
    <scope>NUCLEOTIDE SEQUENCE [LARGE SCALE GENOMIC DNA]</scope>
    <source>
        <strain evidence="3">CCM 7640</strain>
    </source>
</reference>
<evidence type="ECO:0000313" key="2">
    <source>
        <dbReference type="EMBL" id="GGD88010.1"/>
    </source>
</evidence>
<dbReference type="Proteomes" id="UP000629365">
    <property type="component" value="Unassembled WGS sequence"/>
</dbReference>
<keyword evidence="1" id="KW-0812">Transmembrane</keyword>
<feature type="transmembrane region" description="Helical" evidence="1">
    <location>
        <begin position="106"/>
        <end position="127"/>
    </location>
</feature>
<organism evidence="2 3">
    <name type="scientific">Microbacterium murale</name>
    <dbReference type="NCBI Taxonomy" id="1081040"/>
    <lineage>
        <taxon>Bacteria</taxon>
        <taxon>Bacillati</taxon>
        <taxon>Actinomycetota</taxon>
        <taxon>Actinomycetes</taxon>
        <taxon>Micrococcales</taxon>
        <taxon>Microbacteriaceae</taxon>
        <taxon>Microbacterium</taxon>
    </lineage>
</organism>
<accession>A0ABQ1S361</accession>
<feature type="transmembrane region" description="Helical" evidence="1">
    <location>
        <begin position="51"/>
        <end position="71"/>
    </location>
</feature>
<dbReference type="EMBL" id="BMCM01000006">
    <property type="protein sequence ID" value="GGD88010.1"/>
    <property type="molecule type" value="Genomic_DNA"/>
</dbReference>
<keyword evidence="1" id="KW-1133">Transmembrane helix</keyword>
<evidence type="ECO:0000313" key="3">
    <source>
        <dbReference type="Proteomes" id="UP000629365"/>
    </source>
</evidence>
<feature type="transmembrane region" description="Helical" evidence="1">
    <location>
        <begin position="83"/>
        <end position="100"/>
    </location>
</feature>
<dbReference type="InterPro" id="IPR045713">
    <property type="entry name" value="DUF6069"/>
</dbReference>
<protein>
    <submittedName>
        <fullName evidence="2">Uncharacterized protein</fullName>
    </submittedName>
</protein>
<proteinExistence type="predicted"/>
<sequence length="150" mass="15633">MSTITQPDYRVRTAVPLSALVVAIAAGAVNALIALGASALGAETVGGLQPIAYISFTIVAAIAGAVGWHIINRRAGRPAKVMHWLAPTFLVVSFIPDIVVGVTMGWLMAGALALMHVATITIAVLTYRRFMPLRSGSAEPVVSAGSERVR</sequence>
<dbReference type="RefSeq" id="WP_188437842.1">
    <property type="nucleotide sequence ID" value="NZ_BMCM01000006.1"/>
</dbReference>
<dbReference type="Pfam" id="PF19545">
    <property type="entry name" value="DUF6069"/>
    <property type="match status" value="1"/>
</dbReference>
<gene>
    <name evidence="2" type="ORF">GCM10007269_33500</name>
</gene>
<evidence type="ECO:0000256" key="1">
    <source>
        <dbReference type="SAM" id="Phobius"/>
    </source>
</evidence>
<keyword evidence="3" id="KW-1185">Reference proteome</keyword>
<comment type="caution">
    <text evidence="2">The sequence shown here is derived from an EMBL/GenBank/DDBJ whole genome shotgun (WGS) entry which is preliminary data.</text>
</comment>
<name>A0ABQ1S361_9MICO</name>